<dbReference type="RefSeq" id="WP_139275196.1">
    <property type="nucleotide sequence ID" value="NZ_FPAB01000005.1"/>
</dbReference>
<name>A0A1I6UGC3_9ACTN</name>
<dbReference type="Proteomes" id="UP000198873">
    <property type="component" value="Unassembled WGS sequence"/>
</dbReference>
<keyword evidence="2" id="KW-1185">Reference proteome</keyword>
<protein>
    <submittedName>
        <fullName evidence="1">Uncharacterized protein</fullName>
    </submittedName>
</protein>
<reference evidence="2" key="1">
    <citation type="submission" date="2016-10" db="EMBL/GenBank/DDBJ databases">
        <authorList>
            <person name="Varghese N."/>
            <person name="Submissions S."/>
        </authorList>
    </citation>
    <scope>NUCLEOTIDE SEQUENCE [LARGE SCALE GENOMIC DNA]</scope>
    <source>
        <strain evidence="2">CGMCC 4.7047</strain>
    </source>
</reference>
<proteinExistence type="predicted"/>
<accession>A0A1I6UGC3</accession>
<organism evidence="1 2">
    <name type="scientific">Streptomyces harbinensis</name>
    <dbReference type="NCBI Taxonomy" id="1176198"/>
    <lineage>
        <taxon>Bacteria</taxon>
        <taxon>Bacillati</taxon>
        <taxon>Actinomycetota</taxon>
        <taxon>Actinomycetes</taxon>
        <taxon>Kitasatosporales</taxon>
        <taxon>Streptomycetaceae</taxon>
        <taxon>Streptomyces</taxon>
    </lineage>
</organism>
<evidence type="ECO:0000313" key="2">
    <source>
        <dbReference type="Proteomes" id="UP000198873"/>
    </source>
</evidence>
<dbReference type="STRING" id="1176198.SAMN05444716_105555"/>
<sequence length="143" mass="15034">MATPTDIVTLAAGAALGSVGTDFWHLARDGFAKVFRRHATPDEQSALTVRLDGFEQDLLALPSGERETAARYLSTGLAGDLRKVAEYSPQAAADLRRIAEELLATPGGITQGSGVVNSGVRIADNTVKGDLNFGGHTNTVVNR</sequence>
<evidence type="ECO:0000313" key="1">
    <source>
        <dbReference type="EMBL" id="SFT00495.1"/>
    </source>
</evidence>
<gene>
    <name evidence="1" type="ORF">SAMN05444716_105555</name>
</gene>
<dbReference type="EMBL" id="FPAB01000005">
    <property type="protein sequence ID" value="SFT00495.1"/>
    <property type="molecule type" value="Genomic_DNA"/>
</dbReference>
<dbReference type="AlphaFoldDB" id="A0A1I6UGC3"/>